<gene>
    <name evidence="3" type="ORF">J2W40_000171</name>
</gene>
<evidence type="ECO:0000259" key="2">
    <source>
        <dbReference type="Pfam" id="PF12697"/>
    </source>
</evidence>
<evidence type="ECO:0000313" key="3">
    <source>
        <dbReference type="EMBL" id="MDR7153377.1"/>
    </source>
</evidence>
<proteinExistence type="predicted"/>
<feature type="chain" id="PRO_5047375563" evidence="1">
    <location>
        <begin position="30"/>
        <end position="282"/>
    </location>
</feature>
<dbReference type="PROSITE" id="PS51318">
    <property type="entry name" value="TAT"/>
    <property type="match status" value="1"/>
</dbReference>
<name>A0ABU1WWY5_SPHXE</name>
<feature type="domain" description="AB hydrolase-1" evidence="2">
    <location>
        <begin position="48"/>
        <end position="272"/>
    </location>
</feature>
<reference evidence="3 4" key="1">
    <citation type="submission" date="2023-07" db="EMBL/GenBank/DDBJ databases">
        <title>Sorghum-associated microbial communities from plants grown in Nebraska, USA.</title>
        <authorList>
            <person name="Schachtman D."/>
        </authorList>
    </citation>
    <scope>NUCLEOTIDE SEQUENCE [LARGE SCALE GENOMIC DNA]</scope>
    <source>
        <strain evidence="3 4">4256</strain>
    </source>
</reference>
<sequence length="282" mass="29032">MTQRLMNRRAWLLGAMATGGLIQAGVASAAPFASRRIAVTVRGTGRDVLLIPGLASGPGIWNGVLAAVPGYRFHLAHVRGFAGLAAEANAGSDALLQPIADEIARYASATGLKRPAIVGHSMGGTLAMLLGLKGLASRVMVVDMLPAGAAMVGGTASGLGYLADQIGGYLTGTAAGRRYLGQMVAQTSGAKGSDPDVIAQALRDLANTDLGPQLPRLTVPLEVVYAIGSDREQAAAIASRFRAAYAPKKDALLRAIGPSGHMLMADQPARFHSALGDFLKRI</sequence>
<dbReference type="EMBL" id="JAVDWV010000001">
    <property type="protein sequence ID" value="MDR7153377.1"/>
    <property type="molecule type" value="Genomic_DNA"/>
</dbReference>
<accession>A0ABU1WWY5</accession>
<dbReference type="InterPro" id="IPR006311">
    <property type="entry name" value="TAT_signal"/>
</dbReference>
<evidence type="ECO:0000256" key="1">
    <source>
        <dbReference type="SAM" id="SignalP"/>
    </source>
</evidence>
<dbReference type="InterPro" id="IPR029058">
    <property type="entry name" value="AB_hydrolase_fold"/>
</dbReference>
<protein>
    <submittedName>
        <fullName evidence="3">Pimeloyl-ACP methyl ester carboxylesterase</fullName>
    </submittedName>
</protein>
<dbReference type="Pfam" id="PF12697">
    <property type="entry name" value="Abhydrolase_6"/>
    <property type="match status" value="1"/>
</dbReference>
<dbReference type="Proteomes" id="UP001267638">
    <property type="component" value="Unassembled WGS sequence"/>
</dbReference>
<dbReference type="RefSeq" id="WP_310221183.1">
    <property type="nucleotide sequence ID" value="NZ_JAVDWV010000001.1"/>
</dbReference>
<dbReference type="SUPFAM" id="SSF53474">
    <property type="entry name" value="alpha/beta-Hydrolases"/>
    <property type="match status" value="1"/>
</dbReference>
<feature type="signal peptide" evidence="1">
    <location>
        <begin position="1"/>
        <end position="29"/>
    </location>
</feature>
<dbReference type="InterPro" id="IPR000073">
    <property type="entry name" value="AB_hydrolase_1"/>
</dbReference>
<keyword evidence="4" id="KW-1185">Reference proteome</keyword>
<dbReference type="Gene3D" id="3.40.50.1820">
    <property type="entry name" value="alpha/beta hydrolase"/>
    <property type="match status" value="1"/>
</dbReference>
<evidence type="ECO:0000313" key="4">
    <source>
        <dbReference type="Proteomes" id="UP001267638"/>
    </source>
</evidence>
<comment type="caution">
    <text evidence="3">The sequence shown here is derived from an EMBL/GenBank/DDBJ whole genome shotgun (WGS) entry which is preliminary data.</text>
</comment>
<keyword evidence="1" id="KW-0732">Signal</keyword>
<organism evidence="3 4">
    <name type="scientific">Sphingobium xenophagum</name>
    <dbReference type="NCBI Taxonomy" id="121428"/>
    <lineage>
        <taxon>Bacteria</taxon>
        <taxon>Pseudomonadati</taxon>
        <taxon>Pseudomonadota</taxon>
        <taxon>Alphaproteobacteria</taxon>
        <taxon>Sphingomonadales</taxon>
        <taxon>Sphingomonadaceae</taxon>
        <taxon>Sphingobium</taxon>
    </lineage>
</organism>